<dbReference type="InterPro" id="IPR009057">
    <property type="entry name" value="Homeodomain-like_sf"/>
</dbReference>
<feature type="DNA-binding region" description="H-T-H motif" evidence="2">
    <location>
        <begin position="50"/>
        <end position="69"/>
    </location>
</feature>
<evidence type="ECO:0000256" key="2">
    <source>
        <dbReference type="PROSITE-ProRule" id="PRU00335"/>
    </source>
</evidence>
<feature type="domain" description="HTH tetR-type" evidence="3">
    <location>
        <begin position="27"/>
        <end position="87"/>
    </location>
</feature>
<keyword evidence="5" id="KW-1185">Reference proteome</keyword>
<dbReference type="STRING" id="247633.GP2143_04970"/>
<dbReference type="eggNOG" id="COG1309">
    <property type="taxonomic scope" value="Bacteria"/>
</dbReference>
<protein>
    <submittedName>
        <fullName evidence="4">Transcriptional regulator</fullName>
    </submittedName>
</protein>
<dbReference type="PROSITE" id="PS50977">
    <property type="entry name" value="HTH_TETR_2"/>
    <property type="match status" value="1"/>
</dbReference>
<accession>A0YB44</accession>
<evidence type="ECO:0000259" key="3">
    <source>
        <dbReference type="PROSITE" id="PS50977"/>
    </source>
</evidence>
<name>A0YB44_9GAMM</name>
<dbReference type="AlphaFoldDB" id="A0YB44"/>
<evidence type="ECO:0000313" key="5">
    <source>
        <dbReference type="Proteomes" id="UP000004931"/>
    </source>
</evidence>
<sequence length="209" mass="23654">MTIIRFLFNTVTNDKIGFDMARAKIGNERKEQILSAFENCVLRNGLEKTTLQDVANEAGLPRSLVRYFVGNRSDMANLLIDRMIERAESDLKSSLLDNNKPTLNDLLNFVIDGAFSNEKSNSIIDELWYLSEKNNDIRTRLAQLYSLIQTQIIDEMKNEKIGKNLTDRKAFAHTVMSLAYGRASFEHLGMVSAKGATKKLIDAMLNSLQ</sequence>
<dbReference type="Gene3D" id="1.10.357.10">
    <property type="entry name" value="Tetracycline Repressor, domain 2"/>
    <property type="match status" value="1"/>
</dbReference>
<evidence type="ECO:0000256" key="1">
    <source>
        <dbReference type="ARBA" id="ARBA00023125"/>
    </source>
</evidence>
<organism evidence="4 5">
    <name type="scientific">marine gamma proteobacterium HTCC2143</name>
    <dbReference type="NCBI Taxonomy" id="247633"/>
    <lineage>
        <taxon>Bacteria</taxon>
        <taxon>Pseudomonadati</taxon>
        <taxon>Pseudomonadota</taxon>
        <taxon>Gammaproteobacteria</taxon>
        <taxon>Cellvibrionales</taxon>
        <taxon>Spongiibacteraceae</taxon>
        <taxon>BD1-7 clade</taxon>
    </lineage>
</organism>
<dbReference type="GO" id="GO:0003677">
    <property type="term" value="F:DNA binding"/>
    <property type="evidence" value="ECO:0007669"/>
    <property type="project" value="UniProtKB-UniRule"/>
</dbReference>
<dbReference type="SUPFAM" id="SSF46689">
    <property type="entry name" value="Homeodomain-like"/>
    <property type="match status" value="1"/>
</dbReference>
<proteinExistence type="predicted"/>
<dbReference type="Proteomes" id="UP000004931">
    <property type="component" value="Unassembled WGS sequence"/>
</dbReference>
<reference evidence="4 5" key="1">
    <citation type="journal article" date="2010" name="J. Bacteriol.">
        <title>Genome sequence of the oligotrophic marine Gammaproteobacterium HTCC2143, isolated from the Oregon Coast.</title>
        <authorList>
            <person name="Oh H.M."/>
            <person name="Kang I."/>
            <person name="Ferriera S."/>
            <person name="Giovannoni S.J."/>
            <person name="Cho J.C."/>
        </authorList>
    </citation>
    <scope>NUCLEOTIDE SEQUENCE [LARGE SCALE GENOMIC DNA]</scope>
    <source>
        <strain evidence="4 5">HTCC2143</strain>
    </source>
</reference>
<dbReference type="InterPro" id="IPR001647">
    <property type="entry name" value="HTH_TetR"/>
</dbReference>
<comment type="caution">
    <text evidence="4">The sequence shown here is derived from an EMBL/GenBank/DDBJ whole genome shotgun (WGS) entry which is preliminary data.</text>
</comment>
<evidence type="ECO:0000313" key="4">
    <source>
        <dbReference type="EMBL" id="EAW31774.1"/>
    </source>
</evidence>
<keyword evidence="1 2" id="KW-0238">DNA-binding</keyword>
<dbReference type="EMBL" id="AAVT01000002">
    <property type="protein sequence ID" value="EAW31774.1"/>
    <property type="molecule type" value="Genomic_DNA"/>
</dbReference>
<gene>
    <name evidence="4" type="ORF">GP2143_04970</name>
</gene>